<feature type="region of interest" description="Disordered" evidence="1">
    <location>
        <begin position="251"/>
        <end position="295"/>
    </location>
</feature>
<feature type="region of interest" description="Disordered" evidence="1">
    <location>
        <begin position="64"/>
        <end position="237"/>
    </location>
</feature>
<sequence>MFSSLVTATKTRYASLRAGDEADGDTEDDSHISRVLRTYYTEQGRPFPTWLGGSPQVQQQQLQQGVSLRRGQNPGGPQQGVKTTLSDIWDTPANQQRPGAPAVAPHGQGQKPAEGMNKMRFFRRDQGGSNGTQQMQHGHQYQASSGYDEPPPNHAAQSSIKDRLWSNRGVGNHAAAGRTPSPQLSASTPPPQPQQQYQAYNGGSSVNKGYSARDKSPARGNGYGGNGGRGGSNRPVMSATISFNQEDYEYGAYGGHSGTGGSAGGSTGGSSGGHKKGAPLAGGKIGLPSGPRMHR</sequence>
<dbReference type="InterPro" id="IPR028095">
    <property type="entry name" value="Mso1_N_dom"/>
</dbReference>
<proteinExistence type="predicted"/>
<feature type="compositionally biased region" description="Polar residues" evidence="1">
    <location>
        <begin position="131"/>
        <end position="145"/>
    </location>
</feature>
<dbReference type="Pfam" id="PF14475">
    <property type="entry name" value="Mso1_Sec1_bdg"/>
    <property type="match status" value="1"/>
</dbReference>
<protein>
    <recommendedName>
        <fullName evidence="2">Mso1 N-terminal domain-containing protein</fullName>
    </recommendedName>
</protein>
<evidence type="ECO:0000313" key="3">
    <source>
        <dbReference type="EMBL" id="RPB20778.1"/>
    </source>
</evidence>
<name>A0A3N4LGE4_9PEZI</name>
<dbReference type="Proteomes" id="UP000267821">
    <property type="component" value="Unassembled WGS sequence"/>
</dbReference>
<feature type="domain" description="Mso1 N-terminal" evidence="2">
    <location>
        <begin position="18"/>
        <end position="51"/>
    </location>
</feature>
<feature type="compositionally biased region" description="Gly residues" evidence="1">
    <location>
        <begin position="252"/>
        <end position="272"/>
    </location>
</feature>
<organism evidence="3 4">
    <name type="scientific">Terfezia boudieri ATCC MYA-4762</name>
    <dbReference type="NCBI Taxonomy" id="1051890"/>
    <lineage>
        <taxon>Eukaryota</taxon>
        <taxon>Fungi</taxon>
        <taxon>Dikarya</taxon>
        <taxon>Ascomycota</taxon>
        <taxon>Pezizomycotina</taxon>
        <taxon>Pezizomycetes</taxon>
        <taxon>Pezizales</taxon>
        <taxon>Pezizaceae</taxon>
        <taxon>Terfezia</taxon>
    </lineage>
</organism>
<evidence type="ECO:0000256" key="1">
    <source>
        <dbReference type="SAM" id="MobiDB-lite"/>
    </source>
</evidence>
<dbReference type="InParanoid" id="A0A3N4LGE4"/>
<evidence type="ECO:0000313" key="4">
    <source>
        <dbReference type="Proteomes" id="UP000267821"/>
    </source>
</evidence>
<evidence type="ECO:0000259" key="2">
    <source>
        <dbReference type="Pfam" id="PF14475"/>
    </source>
</evidence>
<dbReference type="EMBL" id="ML121567">
    <property type="protein sequence ID" value="RPB20778.1"/>
    <property type="molecule type" value="Genomic_DNA"/>
</dbReference>
<feature type="compositionally biased region" description="Polar residues" evidence="1">
    <location>
        <begin position="81"/>
        <end position="97"/>
    </location>
</feature>
<dbReference type="OrthoDB" id="2683368at2759"/>
<reference evidence="3 4" key="1">
    <citation type="journal article" date="2018" name="Nat. Ecol. Evol.">
        <title>Pezizomycetes genomes reveal the molecular basis of ectomycorrhizal truffle lifestyle.</title>
        <authorList>
            <person name="Murat C."/>
            <person name="Payen T."/>
            <person name="Noel B."/>
            <person name="Kuo A."/>
            <person name="Morin E."/>
            <person name="Chen J."/>
            <person name="Kohler A."/>
            <person name="Krizsan K."/>
            <person name="Balestrini R."/>
            <person name="Da Silva C."/>
            <person name="Montanini B."/>
            <person name="Hainaut M."/>
            <person name="Levati E."/>
            <person name="Barry K.W."/>
            <person name="Belfiori B."/>
            <person name="Cichocki N."/>
            <person name="Clum A."/>
            <person name="Dockter R.B."/>
            <person name="Fauchery L."/>
            <person name="Guy J."/>
            <person name="Iotti M."/>
            <person name="Le Tacon F."/>
            <person name="Lindquist E.A."/>
            <person name="Lipzen A."/>
            <person name="Malagnac F."/>
            <person name="Mello A."/>
            <person name="Molinier V."/>
            <person name="Miyauchi S."/>
            <person name="Poulain J."/>
            <person name="Riccioni C."/>
            <person name="Rubini A."/>
            <person name="Sitrit Y."/>
            <person name="Splivallo R."/>
            <person name="Traeger S."/>
            <person name="Wang M."/>
            <person name="Zifcakova L."/>
            <person name="Wipf D."/>
            <person name="Zambonelli A."/>
            <person name="Paolocci F."/>
            <person name="Nowrousian M."/>
            <person name="Ottonello S."/>
            <person name="Baldrian P."/>
            <person name="Spatafora J.W."/>
            <person name="Henrissat B."/>
            <person name="Nagy L.G."/>
            <person name="Aury J.M."/>
            <person name="Wincker P."/>
            <person name="Grigoriev I.V."/>
            <person name="Bonfante P."/>
            <person name="Martin F.M."/>
        </authorList>
    </citation>
    <scope>NUCLEOTIDE SEQUENCE [LARGE SCALE GENOMIC DNA]</scope>
    <source>
        <strain evidence="3 4">ATCC MYA-4762</strain>
    </source>
</reference>
<dbReference type="AlphaFoldDB" id="A0A3N4LGE4"/>
<accession>A0A3N4LGE4</accession>
<gene>
    <name evidence="3" type="ORF">L211DRAFT_492153</name>
</gene>
<keyword evidence="4" id="KW-1185">Reference proteome</keyword>
<feature type="compositionally biased region" description="Gly residues" evidence="1">
    <location>
        <begin position="221"/>
        <end position="231"/>
    </location>
</feature>